<feature type="chain" id="PRO_5028024757" evidence="1">
    <location>
        <begin position="17"/>
        <end position="110"/>
    </location>
</feature>
<organism evidence="2 3">
    <name type="scientific">Meloidogyne enterolobii</name>
    <name type="common">Root-knot nematode worm</name>
    <name type="synonym">Meloidogyne mayaguensis</name>
    <dbReference type="NCBI Taxonomy" id="390850"/>
    <lineage>
        <taxon>Eukaryota</taxon>
        <taxon>Metazoa</taxon>
        <taxon>Ecdysozoa</taxon>
        <taxon>Nematoda</taxon>
        <taxon>Chromadorea</taxon>
        <taxon>Rhabditida</taxon>
        <taxon>Tylenchina</taxon>
        <taxon>Tylenchomorpha</taxon>
        <taxon>Tylenchoidea</taxon>
        <taxon>Meloidogynidae</taxon>
        <taxon>Meloidogyninae</taxon>
        <taxon>Meloidogyne</taxon>
    </lineage>
</organism>
<reference evidence="2 3" key="1">
    <citation type="submission" date="2020-08" db="EMBL/GenBank/DDBJ databases">
        <authorList>
            <person name="Koutsovoulos G."/>
            <person name="Danchin GJ E."/>
        </authorList>
    </citation>
    <scope>NUCLEOTIDE SEQUENCE [LARGE SCALE GENOMIC DNA]</scope>
</reference>
<dbReference type="AlphaFoldDB" id="A0A6V7TWD0"/>
<dbReference type="Proteomes" id="UP000580250">
    <property type="component" value="Unassembled WGS sequence"/>
</dbReference>
<accession>A0A6V7TWD0</accession>
<sequence>MFFPFILLFFFVPYYPQQFLVEGTKPARPAELQTGGNPLQQPVNPKIFSLTDLSFLIRILNSIRHDELTVENTTIEQILENKGQQILTQLGIQADQTFVDFRRKMEAVGI</sequence>
<evidence type="ECO:0000313" key="3">
    <source>
        <dbReference type="Proteomes" id="UP000580250"/>
    </source>
</evidence>
<dbReference type="EMBL" id="CAJEWN010000013">
    <property type="protein sequence ID" value="CAD2133528.1"/>
    <property type="molecule type" value="Genomic_DNA"/>
</dbReference>
<evidence type="ECO:0000256" key="1">
    <source>
        <dbReference type="SAM" id="SignalP"/>
    </source>
</evidence>
<keyword evidence="1" id="KW-0732">Signal</keyword>
<evidence type="ECO:0000313" key="2">
    <source>
        <dbReference type="EMBL" id="CAD2133528.1"/>
    </source>
</evidence>
<name>A0A6V7TWD0_MELEN</name>
<protein>
    <submittedName>
        <fullName evidence="2">Uncharacterized protein</fullName>
    </submittedName>
</protein>
<proteinExistence type="predicted"/>
<feature type="signal peptide" evidence="1">
    <location>
        <begin position="1"/>
        <end position="16"/>
    </location>
</feature>
<gene>
    <name evidence="2" type="ORF">MENT_LOCUS4067</name>
</gene>
<comment type="caution">
    <text evidence="2">The sequence shown here is derived from an EMBL/GenBank/DDBJ whole genome shotgun (WGS) entry which is preliminary data.</text>
</comment>